<sequence>MFVIQSCILEITSAQINANRSITIKYSVENEINSTISLYLITQWQHKEISFKQLQVVKSNQMQATFSCIDTNSFLTCIDVFALYFQKFFTVNMELIVIDQSGKKFDFTYNIGQISQNTKEILIFSVIVAVFVVAIFIAVLWFSKSKSSYIDLRKYSQNDQIKLAVV</sequence>
<keyword evidence="1" id="KW-0472">Membrane</keyword>
<gene>
    <name evidence="2" type="ORF">HINF_LOCUS24994</name>
    <name evidence="3" type="ORF">HINF_LOCUS48527</name>
</gene>
<evidence type="ECO:0000313" key="2">
    <source>
        <dbReference type="EMBL" id="CAI9937349.1"/>
    </source>
</evidence>
<evidence type="ECO:0000313" key="4">
    <source>
        <dbReference type="Proteomes" id="UP001642409"/>
    </source>
</evidence>
<name>A0AA86PE11_9EUKA</name>
<accession>A0AA86PE11</accession>
<evidence type="ECO:0000256" key="1">
    <source>
        <dbReference type="SAM" id="Phobius"/>
    </source>
</evidence>
<keyword evidence="1" id="KW-1133">Transmembrane helix</keyword>
<organism evidence="2">
    <name type="scientific">Hexamita inflata</name>
    <dbReference type="NCBI Taxonomy" id="28002"/>
    <lineage>
        <taxon>Eukaryota</taxon>
        <taxon>Metamonada</taxon>
        <taxon>Diplomonadida</taxon>
        <taxon>Hexamitidae</taxon>
        <taxon>Hexamitinae</taxon>
        <taxon>Hexamita</taxon>
    </lineage>
</organism>
<dbReference type="AlphaFoldDB" id="A0AA86PE11"/>
<dbReference type="EMBL" id="CAXDID020000223">
    <property type="protein sequence ID" value="CAL6058973.1"/>
    <property type="molecule type" value="Genomic_DNA"/>
</dbReference>
<protein>
    <submittedName>
        <fullName evidence="3">Hypothetical_protein</fullName>
    </submittedName>
</protein>
<reference evidence="2" key="1">
    <citation type="submission" date="2023-06" db="EMBL/GenBank/DDBJ databases">
        <authorList>
            <person name="Kurt Z."/>
        </authorList>
    </citation>
    <scope>NUCLEOTIDE SEQUENCE</scope>
</reference>
<dbReference type="EMBL" id="CATOUU010000645">
    <property type="protein sequence ID" value="CAI9937349.1"/>
    <property type="molecule type" value="Genomic_DNA"/>
</dbReference>
<reference evidence="3 4" key="2">
    <citation type="submission" date="2024-07" db="EMBL/GenBank/DDBJ databases">
        <authorList>
            <person name="Akdeniz Z."/>
        </authorList>
    </citation>
    <scope>NUCLEOTIDE SEQUENCE [LARGE SCALE GENOMIC DNA]</scope>
</reference>
<comment type="caution">
    <text evidence="2">The sequence shown here is derived from an EMBL/GenBank/DDBJ whole genome shotgun (WGS) entry which is preliminary data.</text>
</comment>
<dbReference type="Proteomes" id="UP001642409">
    <property type="component" value="Unassembled WGS sequence"/>
</dbReference>
<keyword evidence="1" id="KW-0812">Transmembrane</keyword>
<feature type="transmembrane region" description="Helical" evidence="1">
    <location>
        <begin position="121"/>
        <end position="143"/>
    </location>
</feature>
<keyword evidence="4" id="KW-1185">Reference proteome</keyword>
<evidence type="ECO:0000313" key="3">
    <source>
        <dbReference type="EMBL" id="CAL6058973.1"/>
    </source>
</evidence>
<proteinExistence type="predicted"/>